<evidence type="ECO:0000256" key="3">
    <source>
        <dbReference type="ARBA" id="ARBA00023237"/>
    </source>
</evidence>
<evidence type="ECO:0000256" key="2">
    <source>
        <dbReference type="ARBA" id="ARBA00023136"/>
    </source>
</evidence>
<feature type="signal peptide" evidence="6">
    <location>
        <begin position="1"/>
        <end position="24"/>
    </location>
</feature>
<evidence type="ECO:0000256" key="4">
    <source>
        <dbReference type="RuleBase" id="RU003357"/>
    </source>
</evidence>
<reference evidence="9 10" key="1">
    <citation type="submission" date="2023-09" db="EMBL/GenBank/DDBJ databases">
        <authorList>
            <person name="Qi X."/>
        </authorList>
    </citation>
    <scope>NUCLEOTIDE SEQUENCE [LARGE SCALE GENOMIC DNA]</scope>
    <source>
        <strain evidence="9 10">S1-1</strain>
    </source>
</reference>
<evidence type="ECO:0000313" key="10">
    <source>
        <dbReference type="Proteomes" id="UP001301442"/>
    </source>
</evidence>
<evidence type="ECO:0000256" key="5">
    <source>
        <dbReference type="SAM" id="MobiDB-lite"/>
    </source>
</evidence>
<dbReference type="SUPFAM" id="SSF56935">
    <property type="entry name" value="Porins"/>
    <property type="match status" value="1"/>
</dbReference>
<dbReference type="Pfam" id="PF00593">
    <property type="entry name" value="TonB_dep_Rec_b-barrel"/>
    <property type="match status" value="1"/>
</dbReference>
<dbReference type="NCBIfam" id="TIGR01782">
    <property type="entry name" value="TonB-Xanth-Caul"/>
    <property type="match status" value="1"/>
</dbReference>
<keyword evidence="9" id="KW-0675">Receptor</keyword>
<dbReference type="PANTHER" id="PTHR40980:SF3">
    <property type="entry name" value="TONB-DEPENDENT RECEPTOR-LIKE BETA-BARREL DOMAIN-CONTAINING PROTEIN"/>
    <property type="match status" value="1"/>
</dbReference>
<keyword evidence="4" id="KW-0798">TonB box</keyword>
<protein>
    <submittedName>
        <fullName evidence="9">TonB-dependent receptor</fullName>
    </submittedName>
</protein>
<dbReference type="InterPro" id="IPR037066">
    <property type="entry name" value="Plug_dom_sf"/>
</dbReference>
<evidence type="ECO:0000259" key="8">
    <source>
        <dbReference type="Pfam" id="PF07715"/>
    </source>
</evidence>
<dbReference type="Proteomes" id="UP001301442">
    <property type="component" value="Chromosome"/>
</dbReference>
<proteinExistence type="inferred from homology"/>
<keyword evidence="3" id="KW-0998">Cell outer membrane</keyword>
<comment type="subcellular location">
    <subcellularLocation>
        <location evidence="1 4">Cell outer membrane</location>
    </subcellularLocation>
</comment>
<evidence type="ECO:0000256" key="1">
    <source>
        <dbReference type="ARBA" id="ARBA00004442"/>
    </source>
</evidence>
<name>A0ABZ0GRY9_9GAMM</name>
<gene>
    <name evidence="9" type="ORF">RI844_05745</name>
</gene>
<keyword evidence="2 4" id="KW-0472">Membrane</keyword>
<evidence type="ECO:0000313" key="9">
    <source>
        <dbReference type="EMBL" id="WOH38717.1"/>
    </source>
</evidence>
<accession>A0ABZ0GRY9</accession>
<feature type="domain" description="TonB-dependent receptor plug" evidence="8">
    <location>
        <begin position="75"/>
        <end position="178"/>
    </location>
</feature>
<dbReference type="InterPro" id="IPR010104">
    <property type="entry name" value="TonB_rcpt_bac"/>
</dbReference>
<evidence type="ECO:0000259" key="7">
    <source>
        <dbReference type="Pfam" id="PF00593"/>
    </source>
</evidence>
<keyword evidence="10" id="KW-1185">Reference proteome</keyword>
<organism evidence="9 10">
    <name type="scientific">Thalassotalea fonticola</name>
    <dbReference type="NCBI Taxonomy" id="3065649"/>
    <lineage>
        <taxon>Bacteria</taxon>
        <taxon>Pseudomonadati</taxon>
        <taxon>Pseudomonadota</taxon>
        <taxon>Gammaproteobacteria</taxon>
        <taxon>Alteromonadales</taxon>
        <taxon>Colwelliaceae</taxon>
        <taxon>Thalassotalea</taxon>
    </lineage>
</organism>
<comment type="similarity">
    <text evidence="4">Belongs to the TonB-dependent receptor family.</text>
</comment>
<dbReference type="RefSeq" id="WP_348397486.1">
    <property type="nucleotide sequence ID" value="NZ_CP136600.1"/>
</dbReference>
<dbReference type="InterPro" id="IPR000531">
    <property type="entry name" value="Beta-barrel_TonB"/>
</dbReference>
<dbReference type="EMBL" id="CP136600">
    <property type="protein sequence ID" value="WOH38717.1"/>
    <property type="molecule type" value="Genomic_DNA"/>
</dbReference>
<dbReference type="Pfam" id="PF07715">
    <property type="entry name" value="Plug"/>
    <property type="match status" value="1"/>
</dbReference>
<dbReference type="Gene3D" id="2.40.170.20">
    <property type="entry name" value="TonB-dependent receptor, beta-barrel domain"/>
    <property type="match status" value="1"/>
</dbReference>
<keyword evidence="6" id="KW-0732">Signal</keyword>
<dbReference type="InterPro" id="IPR036942">
    <property type="entry name" value="Beta-barrel_TonB_sf"/>
</dbReference>
<dbReference type="InterPro" id="IPR012910">
    <property type="entry name" value="Plug_dom"/>
</dbReference>
<dbReference type="PANTHER" id="PTHR40980">
    <property type="entry name" value="PLUG DOMAIN-CONTAINING PROTEIN"/>
    <property type="match status" value="1"/>
</dbReference>
<feature type="region of interest" description="Disordered" evidence="5">
    <location>
        <begin position="241"/>
        <end position="264"/>
    </location>
</feature>
<sequence length="936" mass="104606">MKKNKFKLSALAIIIGINVGSVYAAQDDADVEVAKAATAAEKKAKRIKDNEETEVIVVTGFKDSLSKALSHKRHADIGMDVISAEDIGKLPDVEIGDVLERIAGVQVDRGDDGVVSGTSIRGLPGYFNRTLYNGRVISTSLSEERFFDSQVMPAAFMSRVEVHKTSSADVVEGGLAGVVNLKSIRAFDIGKRAIRFKATATKPSNSDDTNSDVLAVFSDLYLDDSLGFTIGVNNLQYDTETQKSLSADPKQKHTEEQQGADFNGDNDLNDTFYLPASVNYALDQNFRERSAAFVNLEWRPTPELKVFGEVFYSGYDEVKNRSQARIKTKTGKFASNLNNDFVESSVYESDNFSEDERIYLNAFHNTNAGLEVTNQLNERESDTAVAFVDVEYLYDAWTFNFGANLSKSKTTQFQVEGKSALATNSLDVKMYGADIDSVWQTEFVNYPNELEFKPLTVNGQRLDAEFESNSWGLDFDGEYEFDFDNDFIMPTFIQFGLHYTEDESLALKPSANFGNKLAGLPISPESIETRIVEPSRGDWFDGALDTPMEDFFWPVTDMEKIIQHNNWTSEMLRAAAIEADNVIYNPGIDDDLKEDITAAYVRLNFENAAGDFTGNLGLRYVHTDQFVTGRGTSGFIDEASGDPLLDPTYQSEISAVLDENLTSERSYDNYLPSLNLRYLPGDDWVIRTAWSSTMTRPLREDLKLLDKYNKGSNTLTSPDPELDAFVSENVDLSVEWYFDESSALTFAWFYKDIDTLTGQLTSVKSTPVYHLETEQVYNTDINYDEKINDTGAIIQGTTIGFEQPFSYLPSFLSNTGIKVNYTYIDNSRPDLLKNVSKDNAATTLYYDGTKFDARLSHVYRSERSRKLGIADTPDHYRRPSSTFNASVNYKPVRYVNIGLGISNITDEAIIDYNESGSIKNVSDSGRTISLSITARL</sequence>
<dbReference type="Gene3D" id="2.170.130.10">
    <property type="entry name" value="TonB-dependent receptor, plug domain"/>
    <property type="match status" value="1"/>
</dbReference>
<evidence type="ECO:0000256" key="6">
    <source>
        <dbReference type="SAM" id="SignalP"/>
    </source>
</evidence>
<feature type="domain" description="TonB-dependent receptor-like beta-barrel" evidence="7">
    <location>
        <begin position="458"/>
        <end position="904"/>
    </location>
</feature>
<feature type="chain" id="PRO_5045898644" evidence="6">
    <location>
        <begin position="25"/>
        <end position="936"/>
    </location>
</feature>